<dbReference type="Proteomes" id="UP000030351">
    <property type="component" value="Unassembled WGS sequence"/>
</dbReference>
<accession>A0A0A3YTD1</accession>
<dbReference type="Pfam" id="PF01695">
    <property type="entry name" value="IstB_IS21"/>
    <property type="match status" value="1"/>
</dbReference>
<dbReference type="InterPro" id="IPR047661">
    <property type="entry name" value="IstB"/>
</dbReference>
<dbReference type="GO" id="GO:0005524">
    <property type="term" value="F:ATP binding"/>
    <property type="evidence" value="ECO:0007669"/>
    <property type="project" value="UniProtKB-KW"/>
</dbReference>
<protein>
    <submittedName>
        <fullName evidence="6">ATPase AAA</fullName>
    </submittedName>
</protein>
<dbReference type="PIRSF" id="PIRSF003073">
    <property type="entry name" value="DNAC_TnpB_IstB"/>
    <property type="match status" value="1"/>
</dbReference>
<dbReference type="OrthoDB" id="9773429at2"/>
<name>A0A0A3YTD1_9GAMM</name>
<keyword evidence="7" id="KW-1185">Reference proteome</keyword>
<comment type="similarity">
    <text evidence="1">Belongs to the IS21/IS1162 putative ATP-binding protein family.</text>
</comment>
<organism evidence="6 7">
    <name type="scientific">Erwinia typographi</name>
    <dbReference type="NCBI Taxonomy" id="371042"/>
    <lineage>
        <taxon>Bacteria</taxon>
        <taxon>Pseudomonadati</taxon>
        <taxon>Pseudomonadota</taxon>
        <taxon>Gammaproteobacteria</taxon>
        <taxon>Enterobacterales</taxon>
        <taxon>Erwiniaceae</taxon>
        <taxon>Erwinia</taxon>
    </lineage>
</organism>
<dbReference type="Gene3D" id="3.40.50.300">
    <property type="entry name" value="P-loop containing nucleotide triphosphate hydrolases"/>
    <property type="match status" value="1"/>
</dbReference>
<proteinExistence type="inferred from homology"/>
<dbReference type="STRING" id="371042.NG99_18865"/>
<dbReference type="NCBIfam" id="NF038214">
    <property type="entry name" value="IS21_help_AAA"/>
    <property type="match status" value="1"/>
</dbReference>
<dbReference type="eggNOG" id="COG1484">
    <property type="taxonomic scope" value="Bacteria"/>
</dbReference>
<evidence type="ECO:0000313" key="6">
    <source>
        <dbReference type="EMBL" id="KGT90052.1"/>
    </source>
</evidence>
<evidence type="ECO:0000256" key="3">
    <source>
        <dbReference type="ARBA" id="ARBA00022840"/>
    </source>
</evidence>
<dbReference type="PANTHER" id="PTHR30050:SF4">
    <property type="entry name" value="ATP-BINDING PROTEIN RV3427C IN INSERTION SEQUENCE-RELATED"/>
    <property type="match status" value="1"/>
</dbReference>
<comment type="caution">
    <text evidence="6">The sequence shown here is derived from an EMBL/GenBank/DDBJ whole genome shotgun (WGS) entry which is preliminary data.</text>
</comment>
<feature type="region of interest" description="Disordered" evidence="4">
    <location>
        <begin position="245"/>
        <end position="266"/>
    </location>
</feature>
<dbReference type="PRINTS" id="PR00300">
    <property type="entry name" value="CLPPROTEASEA"/>
</dbReference>
<evidence type="ECO:0000313" key="7">
    <source>
        <dbReference type="Proteomes" id="UP000030351"/>
    </source>
</evidence>
<dbReference type="InterPro" id="IPR001270">
    <property type="entry name" value="ClpA/B"/>
</dbReference>
<dbReference type="InterPro" id="IPR028350">
    <property type="entry name" value="DNAC/IstB-like"/>
</dbReference>
<gene>
    <name evidence="6" type="ORF">NG99_18865</name>
</gene>
<sequence length="266" mass="30459">MHELEALLGRLKMEHLSYQVESLLEQAAKEELNYREFLCRALQHEWSGRHQRGMESRLKQARLPWVKTLEQFDFSFQPGIDRKVVRELAGLAFVERSENVILLGPPGVGKTHLAVALGVKAADAGHRVLFMPLDRLIATLMKARQENRLERQLQQLSYARVLILDEIGYLPMNREEASLFFRLLNRRYEKASIILTSNKGFADWGEMFGDNVLATAILDRLLHHSTTLNIKGESYRLREKRKAGVLSKNLAPEHNEVPPEKTGQPG</sequence>
<keyword evidence="3" id="KW-0067">ATP-binding</keyword>
<evidence type="ECO:0000256" key="2">
    <source>
        <dbReference type="ARBA" id="ARBA00022741"/>
    </source>
</evidence>
<dbReference type="InterPro" id="IPR003593">
    <property type="entry name" value="AAA+_ATPase"/>
</dbReference>
<dbReference type="InterPro" id="IPR002611">
    <property type="entry name" value="IstB_ATP-bd"/>
</dbReference>
<keyword evidence="2" id="KW-0547">Nucleotide-binding</keyword>
<feature type="domain" description="AAA+ ATPase" evidence="5">
    <location>
        <begin position="96"/>
        <end position="228"/>
    </location>
</feature>
<dbReference type="PANTHER" id="PTHR30050">
    <property type="entry name" value="CHROMOSOMAL REPLICATION INITIATOR PROTEIN DNAA"/>
    <property type="match status" value="1"/>
</dbReference>
<evidence type="ECO:0000256" key="1">
    <source>
        <dbReference type="ARBA" id="ARBA00008059"/>
    </source>
</evidence>
<dbReference type="SUPFAM" id="SSF52540">
    <property type="entry name" value="P-loop containing nucleoside triphosphate hydrolases"/>
    <property type="match status" value="1"/>
</dbReference>
<dbReference type="EMBL" id="JRUQ01000054">
    <property type="protein sequence ID" value="KGT90052.1"/>
    <property type="molecule type" value="Genomic_DNA"/>
</dbReference>
<dbReference type="CDD" id="cd00009">
    <property type="entry name" value="AAA"/>
    <property type="match status" value="1"/>
</dbReference>
<evidence type="ECO:0000256" key="4">
    <source>
        <dbReference type="SAM" id="MobiDB-lite"/>
    </source>
</evidence>
<dbReference type="InterPro" id="IPR027417">
    <property type="entry name" value="P-loop_NTPase"/>
</dbReference>
<dbReference type="GO" id="GO:0006260">
    <property type="term" value="P:DNA replication"/>
    <property type="evidence" value="ECO:0007669"/>
    <property type="project" value="TreeGrafter"/>
</dbReference>
<dbReference type="RefSeq" id="WP_034896322.1">
    <property type="nucleotide sequence ID" value="NZ_JRUQ01000054.1"/>
</dbReference>
<dbReference type="SMART" id="SM00382">
    <property type="entry name" value="AAA"/>
    <property type="match status" value="1"/>
</dbReference>
<reference evidence="6 7" key="1">
    <citation type="submission" date="2014-10" db="EMBL/GenBank/DDBJ databases">
        <title>Genome sequence of Erwinia typographi M043b.</title>
        <authorList>
            <person name="Chan K.-G."/>
            <person name="Tan W.-S."/>
        </authorList>
    </citation>
    <scope>NUCLEOTIDE SEQUENCE [LARGE SCALE GENOMIC DNA]</scope>
    <source>
        <strain evidence="6 7">M043b</strain>
    </source>
</reference>
<evidence type="ECO:0000259" key="5">
    <source>
        <dbReference type="SMART" id="SM00382"/>
    </source>
</evidence>
<dbReference type="AlphaFoldDB" id="A0A0A3YTD1"/>